<dbReference type="Gene3D" id="1.10.10.10">
    <property type="entry name" value="Winged helix-like DNA-binding domain superfamily/Winged helix DNA-binding domain"/>
    <property type="match status" value="1"/>
</dbReference>
<dbReference type="PANTHER" id="PTHR47691">
    <property type="entry name" value="REGULATOR-RELATED"/>
    <property type="match status" value="1"/>
</dbReference>
<organism evidence="3 6">
    <name type="scientific">Streptomyces cinereoruber</name>
    <dbReference type="NCBI Taxonomy" id="67260"/>
    <lineage>
        <taxon>Bacteria</taxon>
        <taxon>Bacillati</taxon>
        <taxon>Actinomycetota</taxon>
        <taxon>Actinomycetes</taxon>
        <taxon>Kitasatosporales</taxon>
        <taxon>Streptomycetaceae</taxon>
        <taxon>Streptomyces</taxon>
    </lineage>
</organism>
<feature type="region of interest" description="Disordered" evidence="1">
    <location>
        <begin position="682"/>
        <end position="707"/>
    </location>
</feature>
<dbReference type="GO" id="GO:0003677">
    <property type="term" value="F:DNA binding"/>
    <property type="evidence" value="ECO:0007669"/>
    <property type="project" value="InterPro"/>
</dbReference>
<sequence>MGFAFGQRRGGKLPAERTSFVGRAEEVAAVVDAFDRTSLVTLTGPGGVGKSRIALRAAGSLRQRFPDGVWLAELSALRDAELLPATLAAALGLPEQPGLTPLDALVGHLRDRELLIVLDTCEHLVDACATLCDVLMREAADVCVLTTSRQPLDTPGELCVTIGPLPPADAMALFEQRALASAPDFTVTDDNRKEVSALVETLEGLPLALELAAVRLRAVPLDHLTARLGERFSVLTGVRHTEPERHHTLRRAIDWSYELCTDEERLLWARLSVFTGPFTLASAERACADPSLPAEDVLGVLSGLVDKSIVHREGADTAGYRMLDTLRAYGAERLAEHGGGGEAHERHFLLYRQLGERLWDRLLTDEQIELHRSFRRELADIRTALQYAIDTPGRAPQGLSLAAQLAPYWRATGTQSEGRYWIEQGLRATPDDCAPRAWGLLMAGVLAVWSGDLTHAPPYFTQAWEVAGRCGEQRVRLLAAPNLGAMRVLRGEVEEGLAEWERGYRRLVETDDLLGLSVTRSEGALLKAALGDSAGALAWCQDNLDRLGDTGERQLYGTTLAVQGIILWLEGRADDSAPVLREALEAISDIGDVLVAALCCLGLAWHAHARKRHLRAAWLLGYAQSARKLGSDPIGMLPSLLEHQDTVTTTVRAELGAAAFERWYRYGARMSGDEVLQAVRADTDEPPRPPAAHGAREDDAGATRLTPREREVASLAARGLSNREIAGRLVISKRTVDTHVEHILAKLHVAARTDIARALED</sequence>
<dbReference type="PRINTS" id="PR00038">
    <property type="entry name" value="HTHLUXR"/>
</dbReference>
<dbReference type="RefSeq" id="WP_152371005.1">
    <property type="nucleotide sequence ID" value="NZ_BMSJ01000017.1"/>
</dbReference>
<feature type="domain" description="HTH luxR-type" evidence="2">
    <location>
        <begin position="698"/>
        <end position="761"/>
    </location>
</feature>
<protein>
    <submittedName>
        <fullName evidence="3">LuxR family transcriptional regulator</fullName>
    </submittedName>
</protein>
<accession>A0AAV4KSD2</accession>
<dbReference type="InterPro" id="IPR058852">
    <property type="entry name" value="HTH_77"/>
</dbReference>
<dbReference type="GO" id="GO:0043531">
    <property type="term" value="F:ADP binding"/>
    <property type="evidence" value="ECO:0007669"/>
    <property type="project" value="InterPro"/>
</dbReference>
<dbReference type="SUPFAM" id="SSF48452">
    <property type="entry name" value="TPR-like"/>
    <property type="match status" value="1"/>
</dbReference>
<dbReference type="Proteomes" id="UP000642014">
    <property type="component" value="Unassembled WGS sequence"/>
</dbReference>
<dbReference type="InterPro" id="IPR000792">
    <property type="entry name" value="Tscrpt_reg_LuxR_C"/>
</dbReference>
<dbReference type="SUPFAM" id="SSF52540">
    <property type="entry name" value="P-loop containing nucleoside triphosphate hydrolases"/>
    <property type="match status" value="1"/>
</dbReference>
<dbReference type="AlphaFoldDB" id="A0AAV4KSD2"/>
<dbReference type="Gene3D" id="1.25.40.10">
    <property type="entry name" value="Tetratricopeptide repeat domain"/>
    <property type="match status" value="1"/>
</dbReference>
<dbReference type="Gene3D" id="3.40.50.300">
    <property type="entry name" value="P-loop containing nucleotide triphosphate hydrolases"/>
    <property type="match status" value="1"/>
</dbReference>
<evidence type="ECO:0000313" key="3">
    <source>
        <dbReference type="EMBL" id="GGR50505.1"/>
    </source>
</evidence>
<name>A0AAV4KSD2_9ACTN</name>
<dbReference type="InterPro" id="IPR036388">
    <property type="entry name" value="WH-like_DNA-bd_sf"/>
</dbReference>
<evidence type="ECO:0000256" key="1">
    <source>
        <dbReference type="SAM" id="MobiDB-lite"/>
    </source>
</evidence>
<dbReference type="CDD" id="cd06170">
    <property type="entry name" value="LuxR_C_like"/>
    <property type="match status" value="1"/>
</dbReference>
<evidence type="ECO:0000259" key="2">
    <source>
        <dbReference type="PROSITE" id="PS50043"/>
    </source>
</evidence>
<evidence type="ECO:0000313" key="4">
    <source>
        <dbReference type="EMBL" id="QEV35507.1"/>
    </source>
</evidence>
<dbReference type="EMBL" id="CP023693">
    <property type="protein sequence ID" value="QEV35507.1"/>
    <property type="molecule type" value="Genomic_DNA"/>
</dbReference>
<dbReference type="PROSITE" id="PS00622">
    <property type="entry name" value="HTH_LUXR_1"/>
    <property type="match status" value="1"/>
</dbReference>
<dbReference type="Pfam" id="PF25872">
    <property type="entry name" value="HTH_77"/>
    <property type="match status" value="1"/>
</dbReference>
<dbReference type="InterPro" id="IPR027417">
    <property type="entry name" value="P-loop_NTPase"/>
</dbReference>
<dbReference type="PRINTS" id="PR00364">
    <property type="entry name" value="DISEASERSIST"/>
</dbReference>
<dbReference type="Proteomes" id="UP000326029">
    <property type="component" value="Chromosome"/>
</dbReference>
<gene>
    <name evidence="4" type="ORF">CP977_27785</name>
    <name evidence="3" type="ORF">GCM10010497_62310</name>
</gene>
<dbReference type="Pfam" id="PF00196">
    <property type="entry name" value="GerE"/>
    <property type="match status" value="1"/>
</dbReference>
<evidence type="ECO:0000313" key="5">
    <source>
        <dbReference type="Proteomes" id="UP000326029"/>
    </source>
</evidence>
<proteinExistence type="predicted"/>
<evidence type="ECO:0000313" key="6">
    <source>
        <dbReference type="Proteomes" id="UP000642014"/>
    </source>
</evidence>
<dbReference type="GO" id="GO:0006355">
    <property type="term" value="P:regulation of DNA-templated transcription"/>
    <property type="evidence" value="ECO:0007669"/>
    <property type="project" value="InterPro"/>
</dbReference>
<reference evidence="4 5" key="2">
    <citation type="submission" date="2017-09" db="EMBL/GenBank/DDBJ databases">
        <authorList>
            <person name="Lee N."/>
            <person name="Cho B.-K."/>
        </authorList>
    </citation>
    <scope>NUCLEOTIDE SEQUENCE [LARGE SCALE GENOMIC DNA]</scope>
    <source>
        <strain evidence="4 5">ATCC 19740</strain>
    </source>
</reference>
<dbReference type="InterPro" id="IPR011990">
    <property type="entry name" value="TPR-like_helical_dom_sf"/>
</dbReference>
<dbReference type="PROSITE" id="PS50043">
    <property type="entry name" value="HTH_LUXR_2"/>
    <property type="match status" value="1"/>
</dbReference>
<keyword evidence="5" id="KW-1185">Reference proteome</keyword>
<reference evidence="3" key="3">
    <citation type="submission" date="2023-08" db="EMBL/GenBank/DDBJ databases">
        <authorList>
            <person name="Sun Q."/>
            <person name="Ohkuma M."/>
        </authorList>
    </citation>
    <scope>NUCLEOTIDE SEQUENCE</scope>
    <source>
        <strain evidence="3">JCM 4205</strain>
    </source>
</reference>
<reference evidence="3 6" key="1">
    <citation type="journal article" date="2014" name="Int. J. Syst. Evol. Microbiol.">
        <title>Complete genome sequence of Corynebacterium casei LMG S-19264T (=DSM 44701T), isolated from a smear-ripened cheese.</title>
        <authorList>
            <consortium name="US DOE Joint Genome Institute (JGI-PGF)"/>
            <person name="Walter F."/>
            <person name="Albersmeier A."/>
            <person name="Kalinowski J."/>
            <person name="Ruckert C."/>
        </authorList>
    </citation>
    <scope>NUCLEOTIDE SEQUENCE [LARGE SCALE GENOMIC DNA]</scope>
    <source>
        <strain evidence="3 6">JCM 4205</strain>
    </source>
</reference>
<dbReference type="SMART" id="SM00421">
    <property type="entry name" value="HTH_LUXR"/>
    <property type="match status" value="1"/>
</dbReference>
<dbReference type="InterPro" id="IPR016032">
    <property type="entry name" value="Sig_transdc_resp-reg_C-effctor"/>
</dbReference>
<dbReference type="EMBL" id="BMSJ01000017">
    <property type="protein sequence ID" value="GGR50505.1"/>
    <property type="molecule type" value="Genomic_DNA"/>
</dbReference>
<dbReference type="GeneID" id="95457568"/>
<dbReference type="SUPFAM" id="SSF46894">
    <property type="entry name" value="C-terminal effector domain of the bipartite response regulators"/>
    <property type="match status" value="1"/>
</dbReference>
<feature type="compositionally biased region" description="Basic and acidic residues" evidence="1">
    <location>
        <begin position="694"/>
        <end position="707"/>
    </location>
</feature>
<dbReference type="PANTHER" id="PTHR47691:SF3">
    <property type="entry name" value="HTH-TYPE TRANSCRIPTIONAL REGULATOR RV0890C-RELATED"/>
    <property type="match status" value="1"/>
</dbReference>